<organism evidence="2 3">
    <name type="scientific">Symbiodinium natans</name>
    <dbReference type="NCBI Taxonomy" id="878477"/>
    <lineage>
        <taxon>Eukaryota</taxon>
        <taxon>Sar</taxon>
        <taxon>Alveolata</taxon>
        <taxon>Dinophyceae</taxon>
        <taxon>Suessiales</taxon>
        <taxon>Symbiodiniaceae</taxon>
        <taxon>Symbiodinium</taxon>
    </lineage>
</organism>
<sequence>MNSASVKAMESCRDDPVLAVNVKASKMLAILSDQGYMQHQMLHPNMLVVHPQNRAGVMVNAWNVHQKGIMALKVGWNFKKLEESYCMEISHNHDKKKKVLAEMERVVLASEGMLAPVSGNEKYQSLSASHMSQFCKAVSAGCVTQEEAVKSQVLALDVLLKDFPDEGFKAAVTGGWSWHCIASVVEESLPWFCNFLQGALNSCNHIAAKATEMELALHMKFVKNFAGGEDAPLIQLLVMLERAFNSSLMLGEEFMLAIVRTNFGSRETTFPVCRAMLVSANLSSPKHQDGISKLLVKSDVLKLSSQKDQLLACEKMGKMLVEQNLQSPDFQDPTAVKILGRFFIRTALYLTRKEGKGREAQTYGSLAKIHEQYLLEKQKATSSSSSSAGAGQAGAASAKETSDAGFIAEQKFSWLKVGSYYMRKEDKQIFKFAGITAEKAEFTMQDIFGKEEKLEVKHEDLVRFKASDKNPPAKVETSLVEKLQPGKSLTWPLELERAQVQAALLDNYNQKNAVDFQKLIICNDQKVFAACNIPKHSMKIFPFGVVSLVKEEDGKKASAASKVLVSIKKGNQYQVMPSKVDLAKQSGSIPLFFWIAAVEKQEDATLVLQEGIHDMLQIPFLSPKAMVAKGMQLTYFKAPAATAAPKDAEPKDAGPKAKKART</sequence>
<protein>
    <submittedName>
        <fullName evidence="2">Uncharacterized protein</fullName>
    </submittedName>
</protein>
<name>A0A812NQG1_9DINO</name>
<dbReference type="EMBL" id="CAJNDS010002109">
    <property type="protein sequence ID" value="CAE7331894.1"/>
    <property type="molecule type" value="Genomic_DNA"/>
</dbReference>
<evidence type="ECO:0000313" key="2">
    <source>
        <dbReference type="EMBL" id="CAE7331894.1"/>
    </source>
</evidence>
<reference evidence="2" key="1">
    <citation type="submission" date="2021-02" db="EMBL/GenBank/DDBJ databases">
        <authorList>
            <person name="Dougan E. K."/>
            <person name="Rhodes N."/>
            <person name="Thang M."/>
            <person name="Chan C."/>
        </authorList>
    </citation>
    <scope>NUCLEOTIDE SEQUENCE</scope>
</reference>
<gene>
    <name evidence="2" type="ORF">SNAT2548_LOCUS17359</name>
</gene>
<proteinExistence type="predicted"/>
<dbReference type="AlphaFoldDB" id="A0A812NQG1"/>
<evidence type="ECO:0000313" key="3">
    <source>
        <dbReference type="Proteomes" id="UP000604046"/>
    </source>
</evidence>
<dbReference type="OrthoDB" id="410051at2759"/>
<accession>A0A812NQG1</accession>
<dbReference type="Proteomes" id="UP000604046">
    <property type="component" value="Unassembled WGS sequence"/>
</dbReference>
<feature type="compositionally biased region" description="Basic and acidic residues" evidence="1">
    <location>
        <begin position="646"/>
        <end position="655"/>
    </location>
</feature>
<evidence type="ECO:0000256" key="1">
    <source>
        <dbReference type="SAM" id="MobiDB-lite"/>
    </source>
</evidence>
<keyword evidence="3" id="KW-1185">Reference proteome</keyword>
<feature type="region of interest" description="Disordered" evidence="1">
    <location>
        <begin position="641"/>
        <end position="662"/>
    </location>
</feature>
<comment type="caution">
    <text evidence="2">The sequence shown here is derived from an EMBL/GenBank/DDBJ whole genome shotgun (WGS) entry which is preliminary data.</text>
</comment>